<dbReference type="InterPro" id="IPR005801">
    <property type="entry name" value="ADC_synthase"/>
</dbReference>
<dbReference type="Proteomes" id="UP000290092">
    <property type="component" value="Unassembled WGS sequence"/>
</dbReference>
<organism evidence="2 3">
    <name type="scientific">Malaciobacter mytili LMG 24559</name>
    <dbReference type="NCBI Taxonomy" id="1032238"/>
    <lineage>
        <taxon>Bacteria</taxon>
        <taxon>Pseudomonadati</taxon>
        <taxon>Campylobacterota</taxon>
        <taxon>Epsilonproteobacteria</taxon>
        <taxon>Campylobacterales</taxon>
        <taxon>Arcobacteraceae</taxon>
        <taxon>Malaciobacter</taxon>
    </lineage>
</organism>
<dbReference type="InterPro" id="IPR019999">
    <property type="entry name" value="Anth_synth_I-like"/>
</dbReference>
<name>A0AAX2AGU6_9BACT</name>
<dbReference type="Pfam" id="PF00425">
    <property type="entry name" value="Chorismate_bind"/>
    <property type="match status" value="1"/>
</dbReference>
<evidence type="ECO:0000313" key="2">
    <source>
        <dbReference type="EMBL" id="RXK15959.1"/>
    </source>
</evidence>
<dbReference type="PRINTS" id="PR00095">
    <property type="entry name" value="ANTSNTHASEI"/>
</dbReference>
<evidence type="ECO:0000259" key="1">
    <source>
        <dbReference type="Pfam" id="PF00425"/>
    </source>
</evidence>
<dbReference type="InterPro" id="IPR015890">
    <property type="entry name" value="Chorismate_C"/>
</dbReference>
<sequence length="317" mass="36763">MKKEEIRLLLNKYGSENEPFFFMISYDLSKYEIIKLKDLPSNIKFELCEKSQSKLQEKILVKKYPISFKEYKSKFDILQEEILNGNSYLLNLTCKTKIQTSLSLEEIYKKAKARFKLKYKDEFVCFSPERFIEIKKNKIYTYPMKGTIDTKIPNAQTRILGDIKEMAEHTMVVDLLRNDLAIVSSKVKVDKFRFCEKINAGEKKLLQVSSKIHGTLDDNWQSKFGDIITSILPAGSITGTPKKITVDILNKVEAYKRDFYTGIAGVFTSQKVQSFVLIRFIEKHKNEFFYKSGGGITCDSNVTLEYQELLDKIYIPS</sequence>
<gene>
    <name evidence="2" type="ORF">CP985_06240</name>
</gene>
<dbReference type="Gene3D" id="3.60.120.10">
    <property type="entry name" value="Anthranilate synthase"/>
    <property type="match status" value="1"/>
</dbReference>
<dbReference type="KEGG" id="amyt:AMYT_2409"/>
<dbReference type="GO" id="GO:0046820">
    <property type="term" value="F:4-amino-4-deoxychorismate synthase activity"/>
    <property type="evidence" value="ECO:0007669"/>
    <property type="project" value="TreeGrafter"/>
</dbReference>
<keyword evidence="3" id="KW-1185">Reference proteome</keyword>
<dbReference type="GO" id="GO:0000162">
    <property type="term" value="P:L-tryptophan biosynthetic process"/>
    <property type="evidence" value="ECO:0007669"/>
    <property type="project" value="TreeGrafter"/>
</dbReference>
<protein>
    <submittedName>
        <fullName evidence="2">Aminodeoxychorismate synthase component I</fullName>
    </submittedName>
</protein>
<accession>A0AAX2AGU6</accession>
<dbReference type="SUPFAM" id="SSF56322">
    <property type="entry name" value="ADC synthase"/>
    <property type="match status" value="1"/>
</dbReference>
<dbReference type="PANTHER" id="PTHR11236:SF50">
    <property type="entry name" value="AMINODEOXYCHORISMATE SYNTHASE COMPONENT 1"/>
    <property type="match status" value="1"/>
</dbReference>
<dbReference type="AlphaFoldDB" id="A0AAX2AGU6"/>
<comment type="caution">
    <text evidence="2">The sequence shown here is derived from an EMBL/GenBank/DDBJ whole genome shotgun (WGS) entry which is preliminary data.</text>
</comment>
<dbReference type="NCBIfam" id="NF005486">
    <property type="entry name" value="PRK07093.1"/>
    <property type="match status" value="1"/>
</dbReference>
<feature type="domain" description="Chorismate-utilising enzyme C-terminal" evidence="1">
    <location>
        <begin position="68"/>
        <end position="312"/>
    </location>
</feature>
<reference evidence="2 3" key="1">
    <citation type="submission" date="2017-09" db="EMBL/GenBank/DDBJ databases">
        <title>Genomics of the genus Arcobacter.</title>
        <authorList>
            <person name="Perez-Cataluna A."/>
            <person name="Figueras M.J."/>
            <person name="Salas-Masso N."/>
        </authorList>
    </citation>
    <scope>NUCLEOTIDE SEQUENCE [LARGE SCALE GENOMIC DNA]</scope>
    <source>
        <strain evidence="2 3">CECT 7386</strain>
    </source>
</reference>
<dbReference type="RefSeq" id="WP_114842764.1">
    <property type="nucleotide sequence ID" value="NZ_CP031219.1"/>
</dbReference>
<dbReference type="EMBL" id="NXID01000017">
    <property type="protein sequence ID" value="RXK15959.1"/>
    <property type="molecule type" value="Genomic_DNA"/>
</dbReference>
<dbReference type="PANTHER" id="PTHR11236">
    <property type="entry name" value="AMINOBENZOATE/ANTHRANILATE SYNTHASE"/>
    <property type="match status" value="1"/>
</dbReference>
<evidence type="ECO:0000313" key="3">
    <source>
        <dbReference type="Proteomes" id="UP000290092"/>
    </source>
</evidence>
<proteinExistence type="predicted"/>